<evidence type="ECO:0000313" key="4">
    <source>
        <dbReference type="Proteomes" id="UP000235388"/>
    </source>
</evidence>
<dbReference type="AlphaFoldDB" id="A0A2N5T106"/>
<gene>
    <name evidence="3" type="ORF">PCANC_09963</name>
</gene>
<dbReference type="Pfam" id="PF14303">
    <property type="entry name" value="NAM-associated"/>
    <property type="match status" value="1"/>
</dbReference>
<dbReference type="Proteomes" id="UP000235388">
    <property type="component" value="Unassembled WGS sequence"/>
</dbReference>
<keyword evidence="4" id="KW-1185">Reference proteome</keyword>
<feature type="region of interest" description="Disordered" evidence="1">
    <location>
        <begin position="28"/>
        <end position="140"/>
    </location>
</feature>
<evidence type="ECO:0000259" key="2">
    <source>
        <dbReference type="Pfam" id="PF14303"/>
    </source>
</evidence>
<evidence type="ECO:0000313" key="3">
    <source>
        <dbReference type="EMBL" id="PLW19183.1"/>
    </source>
</evidence>
<accession>A0A2N5T106</accession>
<comment type="caution">
    <text evidence="3">The sequence shown here is derived from an EMBL/GenBank/DDBJ whole genome shotgun (WGS) entry which is preliminary data.</text>
</comment>
<dbReference type="STRING" id="200324.A0A2N5T106"/>
<evidence type="ECO:0000256" key="1">
    <source>
        <dbReference type="SAM" id="MobiDB-lite"/>
    </source>
</evidence>
<sequence length="259" mass="28473">IREYPPSGTTKANHLKLAKEAYYNKDLDKWRQSGSKSQKNVANTSTQSQPAPTSDPPSSNAPLSTPNLQNGTSEPDSKEPLRPIGIKRAKQQAASEYASKKKLQLLEKNAAKGQHQSKQMSEANAIQTKTNKIQKRQANAKQALANIKIMDKDLATVTDEWLHEEIEEAEQAEKDAAEKAKEAKAICGQPAATYGQPAATCGQPSTNRVQTSTTRGQPTLDYEHDNDNELSYHLDFSQLNNSEDAQSELNVDSDLIDQV</sequence>
<proteinExistence type="predicted"/>
<organism evidence="3 4">
    <name type="scientific">Puccinia coronata f. sp. avenae</name>
    <dbReference type="NCBI Taxonomy" id="200324"/>
    <lineage>
        <taxon>Eukaryota</taxon>
        <taxon>Fungi</taxon>
        <taxon>Dikarya</taxon>
        <taxon>Basidiomycota</taxon>
        <taxon>Pucciniomycotina</taxon>
        <taxon>Pucciniomycetes</taxon>
        <taxon>Pucciniales</taxon>
        <taxon>Pucciniaceae</taxon>
        <taxon>Puccinia</taxon>
    </lineage>
</organism>
<reference evidence="3 4" key="1">
    <citation type="submission" date="2017-11" db="EMBL/GenBank/DDBJ databases">
        <title>De novo assembly and phasing of dikaryotic genomes from two isolates of Puccinia coronata f. sp. avenae, the causal agent of oat crown rust.</title>
        <authorList>
            <person name="Miller M.E."/>
            <person name="Zhang Y."/>
            <person name="Omidvar V."/>
            <person name="Sperschneider J."/>
            <person name="Schwessinger B."/>
            <person name="Raley C."/>
            <person name="Palmer J.M."/>
            <person name="Garnica D."/>
            <person name="Upadhyaya N."/>
            <person name="Rathjen J."/>
            <person name="Taylor J.M."/>
            <person name="Park R.F."/>
            <person name="Dodds P.N."/>
            <person name="Hirsch C.D."/>
            <person name="Kianian S.F."/>
            <person name="Figueroa M."/>
        </authorList>
    </citation>
    <scope>NUCLEOTIDE SEQUENCE [LARGE SCALE GENOMIC DNA]</scope>
    <source>
        <strain evidence="3">12NC29</strain>
    </source>
</reference>
<feature type="compositionally biased region" description="Polar residues" evidence="1">
    <location>
        <begin position="32"/>
        <end position="74"/>
    </location>
</feature>
<protein>
    <recommendedName>
        <fullName evidence="2">No apical meristem-associated C-terminal domain-containing protein</fullName>
    </recommendedName>
</protein>
<feature type="region of interest" description="Disordered" evidence="1">
    <location>
        <begin position="193"/>
        <end position="228"/>
    </location>
</feature>
<feature type="compositionally biased region" description="Polar residues" evidence="1">
    <location>
        <begin position="114"/>
        <end position="140"/>
    </location>
</feature>
<name>A0A2N5T106_9BASI</name>
<feature type="compositionally biased region" description="Polar residues" evidence="1">
    <location>
        <begin position="202"/>
        <end position="217"/>
    </location>
</feature>
<dbReference type="InterPro" id="IPR029466">
    <property type="entry name" value="NAM-associated_C"/>
</dbReference>
<feature type="domain" description="No apical meristem-associated C-terminal" evidence="2">
    <location>
        <begin position="26"/>
        <end position="159"/>
    </location>
</feature>
<feature type="non-terminal residue" evidence="3">
    <location>
        <position position="1"/>
    </location>
</feature>
<dbReference type="EMBL" id="PGCJ01000817">
    <property type="protein sequence ID" value="PLW19183.1"/>
    <property type="molecule type" value="Genomic_DNA"/>
</dbReference>